<keyword evidence="1" id="KW-0479">Metal-binding</keyword>
<evidence type="ECO:0000256" key="3">
    <source>
        <dbReference type="ARBA" id="ARBA00023211"/>
    </source>
</evidence>
<sequence length="259" mass="27125">MSAPGLTVFQGLAGDRNVRGWEGAAALGAELATRLATDVVTVGTRGTPIGADWRTELDAASDGFRSLAERYVEVFEGGRRPITALNRCAAAIATLPIVARYRPDAVVVWFDGHADINLPGHPDTWYLGGIAFSASLGLWDSGFGAGVSADRAILVGARDIDPPEQELIAGGAVQLVAPEDLEAAIAGRPVYVHIDCDVLEPGQVATEYRVADGFTLDELGELCGILARTELVGLEVAELESAADATKLADALQPLLALH</sequence>
<evidence type="ECO:0000256" key="1">
    <source>
        <dbReference type="ARBA" id="ARBA00022723"/>
    </source>
</evidence>
<keyword evidence="2" id="KW-0378">Hydrolase</keyword>
<dbReference type="Gene3D" id="3.40.800.10">
    <property type="entry name" value="Ureohydrolase domain"/>
    <property type="match status" value="1"/>
</dbReference>
<evidence type="ECO:0000256" key="2">
    <source>
        <dbReference type="ARBA" id="ARBA00022801"/>
    </source>
</evidence>
<dbReference type="EMBL" id="SISG01000001">
    <property type="protein sequence ID" value="TBN58420.1"/>
    <property type="molecule type" value="Genomic_DNA"/>
</dbReference>
<dbReference type="SUPFAM" id="SSF52768">
    <property type="entry name" value="Arginase/deacetylase"/>
    <property type="match status" value="1"/>
</dbReference>
<comment type="similarity">
    <text evidence="4">Belongs to the arginase family.</text>
</comment>
<dbReference type="PANTHER" id="PTHR43782:SF3">
    <property type="entry name" value="ARGINASE"/>
    <property type="match status" value="1"/>
</dbReference>
<dbReference type="GO" id="GO:0004053">
    <property type="term" value="F:arginase activity"/>
    <property type="evidence" value="ECO:0007669"/>
    <property type="project" value="TreeGrafter"/>
</dbReference>
<proteinExistence type="inferred from homology"/>
<dbReference type="Proteomes" id="UP000294194">
    <property type="component" value="Unassembled WGS sequence"/>
</dbReference>
<name>A0A4Q9H123_9MICO</name>
<keyword evidence="6" id="KW-1185">Reference proteome</keyword>
<dbReference type="RefSeq" id="WP_130982582.1">
    <property type="nucleotide sequence ID" value="NZ_SISG01000001.1"/>
</dbReference>
<evidence type="ECO:0000256" key="4">
    <source>
        <dbReference type="PROSITE-ProRule" id="PRU00742"/>
    </source>
</evidence>
<organism evidence="5 6">
    <name type="scientific">Glaciihabitans arcticus</name>
    <dbReference type="NCBI Taxonomy" id="2668039"/>
    <lineage>
        <taxon>Bacteria</taxon>
        <taxon>Bacillati</taxon>
        <taxon>Actinomycetota</taxon>
        <taxon>Actinomycetes</taxon>
        <taxon>Micrococcales</taxon>
        <taxon>Microbacteriaceae</taxon>
        <taxon>Glaciihabitans</taxon>
    </lineage>
</organism>
<gene>
    <name evidence="5" type="ORF">EYE40_14020</name>
</gene>
<dbReference type="InterPro" id="IPR006035">
    <property type="entry name" value="Ureohydrolase"/>
</dbReference>
<dbReference type="InterPro" id="IPR023696">
    <property type="entry name" value="Ureohydrolase_dom_sf"/>
</dbReference>
<reference evidence="6" key="1">
    <citation type="submission" date="2019-02" db="EMBL/GenBank/DDBJ databases">
        <title>Glaciihabitans arcticus sp. nov., a psychrotolerant bacterium isolated from polar soil.</title>
        <authorList>
            <person name="Dahal R.H."/>
        </authorList>
    </citation>
    <scope>NUCLEOTIDE SEQUENCE [LARGE SCALE GENOMIC DNA]</scope>
    <source>
        <strain evidence="6">RP-3-7</strain>
    </source>
</reference>
<keyword evidence="3" id="KW-0464">Manganese</keyword>
<protein>
    <submittedName>
        <fullName evidence="5">Arginase family protein</fullName>
    </submittedName>
</protein>
<accession>A0A4Q9H123</accession>
<evidence type="ECO:0000313" key="5">
    <source>
        <dbReference type="EMBL" id="TBN58420.1"/>
    </source>
</evidence>
<dbReference type="PANTHER" id="PTHR43782">
    <property type="entry name" value="ARGINASE"/>
    <property type="match status" value="1"/>
</dbReference>
<evidence type="ECO:0000313" key="6">
    <source>
        <dbReference type="Proteomes" id="UP000294194"/>
    </source>
</evidence>
<dbReference type="Pfam" id="PF00491">
    <property type="entry name" value="Arginase"/>
    <property type="match status" value="1"/>
</dbReference>
<dbReference type="GO" id="GO:0030145">
    <property type="term" value="F:manganese ion binding"/>
    <property type="evidence" value="ECO:0007669"/>
    <property type="project" value="TreeGrafter"/>
</dbReference>
<dbReference type="GO" id="GO:0005829">
    <property type="term" value="C:cytosol"/>
    <property type="evidence" value="ECO:0007669"/>
    <property type="project" value="TreeGrafter"/>
</dbReference>
<dbReference type="PROSITE" id="PS51409">
    <property type="entry name" value="ARGINASE_2"/>
    <property type="match status" value="1"/>
</dbReference>
<dbReference type="CDD" id="cd09999">
    <property type="entry name" value="Arginase-like_1"/>
    <property type="match status" value="1"/>
</dbReference>
<comment type="caution">
    <text evidence="5">The sequence shown here is derived from an EMBL/GenBank/DDBJ whole genome shotgun (WGS) entry which is preliminary data.</text>
</comment>
<dbReference type="AlphaFoldDB" id="A0A4Q9H123"/>